<dbReference type="OMA" id="ENEATHE"/>
<dbReference type="AlphaFoldDB" id="A0A803N8V5"/>
<proteinExistence type="predicted"/>
<name>A0A803N8V5_CHEQI</name>
<reference evidence="4" key="2">
    <citation type="submission" date="2021-03" db="UniProtKB">
        <authorList>
            <consortium name="EnsemblPlants"/>
        </authorList>
    </citation>
    <scope>IDENTIFICATION</scope>
</reference>
<reference evidence="4" key="1">
    <citation type="journal article" date="2017" name="Nature">
        <title>The genome of Chenopodium quinoa.</title>
        <authorList>
            <person name="Jarvis D.E."/>
            <person name="Ho Y.S."/>
            <person name="Lightfoot D.J."/>
            <person name="Schmoeckel S.M."/>
            <person name="Li B."/>
            <person name="Borm T.J.A."/>
            <person name="Ohyanagi H."/>
            <person name="Mineta K."/>
            <person name="Michell C.T."/>
            <person name="Saber N."/>
            <person name="Kharbatia N.M."/>
            <person name="Rupper R.R."/>
            <person name="Sharp A.R."/>
            <person name="Dally N."/>
            <person name="Boughton B.A."/>
            <person name="Woo Y.H."/>
            <person name="Gao G."/>
            <person name="Schijlen E.G.W.M."/>
            <person name="Guo X."/>
            <person name="Momin A.A."/>
            <person name="Negrao S."/>
            <person name="Al-Babili S."/>
            <person name="Gehring C."/>
            <person name="Roessner U."/>
            <person name="Jung C."/>
            <person name="Murphy K."/>
            <person name="Arold S.T."/>
            <person name="Gojobori T."/>
            <person name="van der Linden C.G."/>
            <person name="van Loo E.N."/>
            <person name="Jellen E.N."/>
            <person name="Maughan P.J."/>
            <person name="Tester M."/>
        </authorList>
    </citation>
    <scope>NUCLEOTIDE SEQUENCE [LARGE SCALE GENOMIC DNA]</scope>
    <source>
        <strain evidence="4">cv. PI 614886</strain>
    </source>
</reference>
<evidence type="ECO:0000259" key="2">
    <source>
        <dbReference type="Pfam" id="PF13960"/>
    </source>
</evidence>
<dbReference type="InterPro" id="IPR025312">
    <property type="entry name" value="DUF4216"/>
</dbReference>
<evidence type="ECO:0000259" key="1">
    <source>
        <dbReference type="Pfam" id="PF13952"/>
    </source>
</evidence>
<dbReference type="Proteomes" id="UP000596660">
    <property type="component" value="Unplaced"/>
</dbReference>
<organism evidence="4 5">
    <name type="scientific">Chenopodium quinoa</name>
    <name type="common">Quinoa</name>
    <dbReference type="NCBI Taxonomy" id="63459"/>
    <lineage>
        <taxon>Eukaryota</taxon>
        <taxon>Viridiplantae</taxon>
        <taxon>Streptophyta</taxon>
        <taxon>Embryophyta</taxon>
        <taxon>Tracheophyta</taxon>
        <taxon>Spermatophyta</taxon>
        <taxon>Magnoliopsida</taxon>
        <taxon>eudicotyledons</taxon>
        <taxon>Gunneridae</taxon>
        <taxon>Pentapetalae</taxon>
        <taxon>Caryophyllales</taxon>
        <taxon>Chenopodiaceae</taxon>
        <taxon>Chenopodioideae</taxon>
        <taxon>Atripliceae</taxon>
        <taxon>Chenopodium</taxon>
    </lineage>
</organism>
<dbReference type="Pfam" id="PF13960">
    <property type="entry name" value="DUF4218"/>
    <property type="match status" value="1"/>
</dbReference>
<evidence type="ECO:0000313" key="4">
    <source>
        <dbReference type="EnsemblPlants" id="AUR62042306-RA:cds"/>
    </source>
</evidence>
<feature type="domain" description="Transposase-associated" evidence="3">
    <location>
        <begin position="2"/>
        <end position="59"/>
    </location>
</feature>
<keyword evidence="5" id="KW-1185">Reference proteome</keyword>
<dbReference type="Gramene" id="AUR62042306-RA">
    <property type="protein sequence ID" value="AUR62042306-RA:cds"/>
    <property type="gene ID" value="AUR62042306"/>
</dbReference>
<dbReference type="Pfam" id="PF13963">
    <property type="entry name" value="Transpos_assoc"/>
    <property type="match status" value="1"/>
</dbReference>
<protein>
    <recommendedName>
        <fullName evidence="6">Transposase</fullName>
    </recommendedName>
</protein>
<accession>A0A803N8V5</accession>
<feature type="domain" description="DUF4218" evidence="2">
    <location>
        <begin position="235"/>
        <end position="285"/>
    </location>
</feature>
<evidence type="ECO:0008006" key="6">
    <source>
        <dbReference type="Google" id="ProtNLM"/>
    </source>
</evidence>
<dbReference type="PANTHER" id="PTHR48258">
    <property type="entry name" value="DUF4218 DOMAIN-CONTAINING PROTEIN-RELATED"/>
    <property type="match status" value="1"/>
</dbReference>
<evidence type="ECO:0000259" key="3">
    <source>
        <dbReference type="Pfam" id="PF13963"/>
    </source>
</evidence>
<evidence type="ECO:0000313" key="5">
    <source>
        <dbReference type="Proteomes" id="UP000596660"/>
    </source>
</evidence>
<sequence length="531" mass="61012">SFLDFALSSVEENEKETITIRCPCNSCRTIFYKRKCDVRFDLLKWGMYEKYTSWEFHGELYDDSSDEENDNGNDFGNHDSGFAMLQDACGVATMNVGLDEDTSNENNLMPEEPNADAQKFYRLLKEYQQPLTVDGKSKDTTKARIDLMKMKVRSELHPILDGDKVRVPVACYSLSSSAKAAICDMFTKIKSPDGYLSNISRCVKDNGKKISCLKSHDHHVFIKQLLPLVTRGFLPKYIQTLKSYVRNRAHPEGSIAEGYLADECLTFCSGYMNDIDTVFNHKARNDDYVVDGEDVSCSNLEVRKLHGEDSIDNDLYNLVCGPSRVARRYTGYIVNGYRFHTNDRSEYRKTQNSGVMVRGDDSSDKEYFGVLGDIFELHYPGGNHVFVFKCNWFDVSYHGRGYKVDEYGFVSVNKTRTLKTDEVFVLESQVEQVFFIQDPRDKDWDFVVKAQPRDFYNMPDDDVDKQPLNVDAYQQDEVELTGERQSPLGTNFSVESLATNTFVVEREKKVVEMVKKFIDKFKADDEFINDE</sequence>
<dbReference type="InterPro" id="IPR025452">
    <property type="entry name" value="DUF4218"/>
</dbReference>
<feature type="domain" description="DUF4216" evidence="1">
    <location>
        <begin position="376"/>
        <end position="447"/>
    </location>
</feature>
<dbReference type="InterPro" id="IPR029480">
    <property type="entry name" value="Transpos_assoc"/>
</dbReference>
<dbReference type="Pfam" id="PF13952">
    <property type="entry name" value="DUF4216"/>
    <property type="match status" value="1"/>
</dbReference>
<dbReference type="EnsemblPlants" id="AUR62042306-RA">
    <property type="protein sequence ID" value="AUR62042306-RA:cds"/>
    <property type="gene ID" value="AUR62042306"/>
</dbReference>
<dbReference type="PANTHER" id="PTHR48258:SF13">
    <property type="match status" value="1"/>
</dbReference>